<dbReference type="Proteomes" id="UP000237347">
    <property type="component" value="Unassembled WGS sequence"/>
</dbReference>
<reference evidence="1 2" key="1">
    <citation type="journal article" date="2018" name="Sci. Data">
        <title>The draft genome sequence of cork oak.</title>
        <authorList>
            <person name="Ramos A.M."/>
            <person name="Usie A."/>
            <person name="Barbosa P."/>
            <person name="Barros P.M."/>
            <person name="Capote T."/>
            <person name="Chaves I."/>
            <person name="Simoes F."/>
            <person name="Abreu I."/>
            <person name="Carrasquinho I."/>
            <person name="Faro C."/>
            <person name="Guimaraes J.B."/>
            <person name="Mendonca D."/>
            <person name="Nobrega F."/>
            <person name="Rodrigues L."/>
            <person name="Saibo N.J.M."/>
            <person name="Varela M.C."/>
            <person name="Egas C."/>
            <person name="Matos J."/>
            <person name="Miguel C.M."/>
            <person name="Oliveira M.M."/>
            <person name="Ricardo C.P."/>
            <person name="Goncalves S."/>
        </authorList>
    </citation>
    <scope>NUCLEOTIDE SEQUENCE [LARGE SCALE GENOMIC DNA]</scope>
    <source>
        <strain evidence="2">cv. HL8</strain>
    </source>
</reference>
<gene>
    <name evidence="1" type="ORF">CFP56_005434</name>
</gene>
<name>A0AAW0LAA8_QUESU</name>
<protein>
    <submittedName>
        <fullName evidence="1">Uncharacterized protein</fullName>
    </submittedName>
</protein>
<dbReference type="EMBL" id="PKMF04000130">
    <property type="protein sequence ID" value="KAK7848205.1"/>
    <property type="molecule type" value="Genomic_DNA"/>
</dbReference>
<sequence>MQLELYVPSILLYNFLLINSSLIGRTANGAVEESATKPFKRMFPSTSLSSPAHHIPLYLNRMFSNYKE</sequence>
<accession>A0AAW0LAA8</accession>
<dbReference type="AlphaFoldDB" id="A0AAW0LAA8"/>
<organism evidence="1 2">
    <name type="scientific">Quercus suber</name>
    <name type="common">Cork oak</name>
    <dbReference type="NCBI Taxonomy" id="58331"/>
    <lineage>
        <taxon>Eukaryota</taxon>
        <taxon>Viridiplantae</taxon>
        <taxon>Streptophyta</taxon>
        <taxon>Embryophyta</taxon>
        <taxon>Tracheophyta</taxon>
        <taxon>Spermatophyta</taxon>
        <taxon>Magnoliopsida</taxon>
        <taxon>eudicotyledons</taxon>
        <taxon>Gunneridae</taxon>
        <taxon>Pentapetalae</taxon>
        <taxon>rosids</taxon>
        <taxon>fabids</taxon>
        <taxon>Fagales</taxon>
        <taxon>Fagaceae</taxon>
        <taxon>Quercus</taxon>
    </lineage>
</organism>
<evidence type="ECO:0000313" key="1">
    <source>
        <dbReference type="EMBL" id="KAK7848205.1"/>
    </source>
</evidence>
<evidence type="ECO:0000313" key="2">
    <source>
        <dbReference type="Proteomes" id="UP000237347"/>
    </source>
</evidence>
<proteinExistence type="predicted"/>
<keyword evidence="2" id="KW-1185">Reference proteome</keyword>
<comment type="caution">
    <text evidence="1">The sequence shown here is derived from an EMBL/GenBank/DDBJ whole genome shotgun (WGS) entry which is preliminary data.</text>
</comment>